<dbReference type="InParanoid" id="W7X742"/>
<dbReference type="KEGG" id="tet:TTHERM_000794589"/>
<dbReference type="GeneID" id="24440710"/>
<dbReference type="AlphaFoldDB" id="W7X742"/>
<keyword evidence="2" id="KW-1185">Reference proteome</keyword>
<dbReference type="Proteomes" id="UP000009168">
    <property type="component" value="Unassembled WGS sequence"/>
</dbReference>
<accession>W7X742</accession>
<organism evidence="1 2">
    <name type="scientific">Tetrahymena thermophila (strain SB210)</name>
    <dbReference type="NCBI Taxonomy" id="312017"/>
    <lineage>
        <taxon>Eukaryota</taxon>
        <taxon>Sar</taxon>
        <taxon>Alveolata</taxon>
        <taxon>Ciliophora</taxon>
        <taxon>Intramacronucleata</taxon>
        <taxon>Oligohymenophorea</taxon>
        <taxon>Hymenostomatida</taxon>
        <taxon>Tetrahymenina</taxon>
        <taxon>Tetrahymenidae</taxon>
        <taxon>Tetrahymena</taxon>
    </lineage>
</organism>
<evidence type="ECO:0000313" key="2">
    <source>
        <dbReference type="Proteomes" id="UP000009168"/>
    </source>
</evidence>
<evidence type="ECO:0000313" key="1">
    <source>
        <dbReference type="EMBL" id="EWS73177.1"/>
    </source>
</evidence>
<sequence>MKRDFNLRNIYKKSKNQSKRKRKQCSKKLNQVSQINIKKGSSKQNQNNFNQKDLGLDKTKRSFSIEKYNNNYLQIHNQISRKQYQQLQLHYNQLYHKTKSLINNQQTIQRTYNLTNQLTNQIDNCSIENRRSENITQTTSYYKQRTNLLSTKYIHSQIQYNKWLVILFINYFQKTKNTESAQKDKQFLLVSQKNVSAKSQVLHNTQQSYSNIQINIYSLFSNHY</sequence>
<protein>
    <submittedName>
        <fullName evidence="1">Uncharacterized protein</fullName>
    </submittedName>
</protein>
<name>W7X742_TETTS</name>
<reference evidence="2" key="1">
    <citation type="journal article" date="2006" name="PLoS Biol.">
        <title>Macronuclear genome sequence of the ciliate Tetrahymena thermophila, a model eukaryote.</title>
        <authorList>
            <person name="Eisen J.A."/>
            <person name="Coyne R.S."/>
            <person name="Wu M."/>
            <person name="Wu D."/>
            <person name="Thiagarajan M."/>
            <person name="Wortman J.R."/>
            <person name="Badger J.H."/>
            <person name="Ren Q."/>
            <person name="Amedeo P."/>
            <person name="Jones K.M."/>
            <person name="Tallon L.J."/>
            <person name="Delcher A.L."/>
            <person name="Salzberg S.L."/>
            <person name="Silva J.C."/>
            <person name="Haas B.J."/>
            <person name="Majoros W.H."/>
            <person name="Farzad M."/>
            <person name="Carlton J.M."/>
            <person name="Smith R.K. Jr."/>
            <person name="Garg J."/>
            <person name="Pearlman R.E."/>
            <person name="Karrer K.M."/>
            <person name="Sun L."/>
            <person name="Manning G."/>
            <person name="Elde N.C."/>
            <person name="Turkewitz A.P."/>
            <person name="Asai D.J."/>
            <person name="Wilkes D.E."/>
            <person name="Wang Y."/>
            <person name="Cai H."/>
            <person name="Collins K."/>
            <person name="Stewart B.A."/>
            <person name="Lee S.R."/>
            <person name="Wilamowska K."/>
            <person name="Weinberg Z."/>
            <person name="Ruzzo W.L."/>
            <person name="Wloga D."/>
            <person name="Gaertig J."/>
            <person name="Frankel J."/>
            <person name="Tsao C.-C."/>
            <person name="Gorovsky M.A."/>
            <person name="Keeling P.J."/>
            <person name="Waller R.F."/>
            <person name="Patron N.J."/>
            <person name="Cherry J.M."/>
            <person name="Stover N.A."/>
            <person name="Krieger C.J."/>
            <person name="del Toro C."/>
            <person name="Ryder H.F."/>
            <person name="Williamson S.C."/>
            <person name="Barbeau R.A."/>
            <person name="Hamilton E.P."/>
            <person name="Orias E."/>
        </authorList>
    </citation>
    <scope>NUCLEOTIDE SEQUENCE [LARGE SCALE GENOMIC DNA]</scope>
    <source>
        <strain evidence="2">SB210</strain>
    </source>
</reference>
<dbReference type="EMBL" id="GG662609">
    <property type="protein sequence ID" value="EWS73177.1"/>
    <property type="molecule type" value="Genomic_DNA"/>
</dbReference>
<dbReference type="RefSeq" id="XP_012654297.1">
    <property type="nucleotide sequence ID" value="XM_012798843.1"/>
</dbReference>
<gene>
    <name evidence="1" type="ORF">TTHERM_000794589</name>
</gene>
<proteinExistence type="predicted"/>